<evidence type="ECO:0000313" key="1">
    <source>
        <dbReference type="EMBL" id="GIY27262.1"/>
    </source>
</evidence>
<name>A0AAV4S0V9_CAEEX</name>
<keyword evidence="2" id="KW-1185">Reference proteome</keyword>
<organism evidence="1 2">
    <name type="scientific">Caerostris extrusa</name>
    <name type="common">Bark spider</name>
    <name type="synonym">Caerostris bankana</name>
    <dbReference type="NCBI Taxonomy" id="172846"/>
    <lineage>
        <taxon>Eukaryota</taxon>
        <taxon>Metazoa</taxon>
        <taxon>Ecdysozoa</taxon>
        <taxon>Arthropoda</taxon>
        <taxon>Chelicerata</taxon>
        <taxon>Arachnida</taxon>
        <taxon>Araneae</taxon>
        <taxon>Araneomorphae</taxon>
        <taxon>Entelegynae</taxon>
        <taxon>Araneoidea</taxon>
        <taxon>Araneidae</taxon>
        <taxon>Caerostris</taxon>
    </lineage>
</organism>
<comment type="caution">
    <text evidence="1">The sequence shown here is derived from an EMBL/GenBank/DDBJ whole genome shotgun (WGS) entry which is preliminary data.</text>
</comment>
<dbReference type="AlphaFoldDB" id="A0AAV4S0V9"/>
<dbReference type="Proteomes" id="UP001054945">
    <property type="component" value="Unassembled WGS sequence"/>
</dbReference>
<gene>
    <name evidence="1" type="ORF">CEXT_510001</name>
</gene>
<dbReference type="EMBL" id="BPLR01008793">
    <property type="protein sequence ID" value="GIY27262.1"/>
    <property type="molecule type" value="Genomic_DNA"/>
</dbReference>
<protein>
    <submittedName>
        <fullName evidence="1">Uncharacterized protein</fullName>
    </submittedName>
</protein>
<proteinExistence type="predicted"/>
<sequence length="97" mass="11411">MRNRKIFGKREQMTSDLSRTRDCTPSKRIVFLSEWNDSFIHTHAQERDRVELRDFKTGVFQSHLEASPLPDRTVHAPFIRPNIRQAIYPAASGQRCR</sequence>
<evidence type="ECO:0000313" key="2">
    <source>
        <dbReference type="Proteomes" id="UP001054945"/>
    </source>
</evidence>
<accession>A0AAV4S0V9</accession>
<reference evidence="1 2" key="1">
    <citation type="submission" date="2021-06" db="EMBL/GenBank/DDBJ databases">
        <title>Caerostris extrusa draft genome.</title>
        <authorList>
            <person name="Kono N."/>
            <person name="Arakawa K."/>
        </authorList>
    </citation>
    <scope>NUCLEOTIDE SEQUENCE [LARGE SCALE GENOMIC DNA]</scope>
</reference>